<name>A0A8H3YJB8_9TREE</name>
<organism evidence="18 19">
    <name type="scientific">Naganishia liquefaciens</name>
    <dbReference type="NCBI Taxonomy" id="104408"/>
    <lineage>
        <taxon>Eukaryota</taxon>
        <taxon>Fungi</taxon>
        <taxon>Dikarya</taxon>
        <taxon>Basidiomycota</taxon>
        <taxon>Agaricomycotina</taxon>
        <taxon>Tremellomycetes</taxon>
        <taxon>Filobasidiales</taxon>
        <taxon>Filobasidiaceae</taxon>
        <taxon>Naganishia</taxon>
    </lineage>
</organism>
<comment type="catalytic activity">
    <reaction evidence="1 12">
        <text>D-mannose 6-phosphate = D-fructose 6-phosphate</text>
        <dbReference type="Rhea" id="RHEA:12356"/>
        <dbReference type="ChEBI" id="CHEBI:58735"/>
        <dbReference type="ChEBI" id="CHEBI:61527"/>
        <dbReference type="EC" id="5.3.1.8"/>
    </reaction>
</comment>
<dbReference type="InterPro" id="IPR014710">
    <property type="entry name" value="RmlC-like_jellyroll"/>
</dbReference>
<dbReference type="NCBIfam" id="TIGR00218">
    <property type="entry name" value="manA"/>
    <property type="match status" value="1"/>
</dbReference>
<feature type="binding site" evidence="11">
    <location>
        <position position="318"/>
    </location>
    <ligand>
        <name>Zn(2+)</name>
        <dbReference type="ChEBI" id="CHEBI:29105"/>
    </ligand>
</feature>
<feature type="binding site" evidence="11">
    <location>
        <position position="142"/>
    </location>
    <ligand>
        <name>Zn(2+)</name>
        <dbReference type="ChEBI" id="CHEBI:29105"/>
    </ligand>
</feature>
<dbReference type="PRINTS" id="PR00714">
    <property type="entry name" value="MAN6PISMRASE"/>
</dbReference>
<evidence type="ECO:0000259" key="15">
    <source>
        <dbReference type="Pfam" id="PF01238"/>
    </source>
</evidence>
<evidence type="ECO:0000256" key="6">
    <source>
        <dbReference type="ARBA" id="ARBA00018236"/>
    </source>
</evidence>
<feature type="domain" description="Phosphomannose isomerase type I catalytic" evidence="16">
    <location>
        <begin position="7"/>
        <end position="158"/>
    </location>
</feature>
<comment type="caution">
    <text evidence="18">The sequence shown here is derived from an EMBL/GenBank/DDBJ whole genome shotgun (WGS) entry which is preliminary data.</text>
</comment>
<comment type="pathway">
    <text evidence="3 14">Nucleotide-sugar biosynthesis; GDP-alpha-D-mannose biosynthesis; alpha-D-mannose 1-phosphate from D-fructose 6-phosphate: step 1/2.</text>
</comment>
<evidence type="ECO:0000259" key="17">
    <source>
        <dbReference type="Pfam" id="PF20512"/>
    </source>
</evidence>
<dbReference type="GO" id="GO:0005829">
    <property type="term" value="C:cytosol"/>
    <property type="evidence" value="ECO:0007669"/>
    <property type="project" value="TreeGrafter"/>
</dbReference>
<dbReference type="PIRSF" id="PIRSF001480">
    <property type="entry name" value="Mannose-6-phosphate_isomerase"/>
    <property type="match status" value="1"/>
</dbReference>
<dbReference type="UniPathway" id="UPA00126">
    <property type="reaction ID" value="UER00423"/>
</dbReference>
<evidence type="ECO:0000256" key="2">
    <source>
        <dbReference type="ARBA" id="ARBA00002564"/>
    </source>
</evidence>
<evidence type="ECO:0000313" key="18">
    <source>
        <dbReference type="EMBL" id="GHJ89381.1"/>
    </source>
</evidence>
<evidence type="ECO:0000256" key="11">
    <source>
        <dbReference type="PIRSR" id="PIRSR001480-2"/>
    </source>
</evidence>
<evidence type="ECO:0000256" key="10">
    <source>
        <dbReference type="PIRSR" id="PIRSR001480-1"/>
    </source>
</evidence>
<dbReference type="FunFam" id="2.60.120.10:FF:000044">
    <property type="entry name" value="Mannose-6-phosphate isomerase"/>
    <property type="match status" value="1"/>
</dbReference>
<evidence type="ECO:0000256" key="14">
    <source>
        <dbReference type="RuleBase" id="RU004248"/>
    </source>
</evidence>
<dbReference type="InterPro" id="IPR001250">
    <property type="entry name" value="Man6P_Isoase-1"/>
</dbReference>
<dbReference type="GO" id="GO:0009298">
    <property type="term" value="P:GDP-mannose biosynthetic process"/>
    <property type="evidence" value="ECO:0007669"/>
    <property type="project" value="UniProtKB-UniPathway"/>
</dbReference>
<evidence type="ECO:0000256" key="12">
    <source>
        <dbReference type="RuleBase" id="RU000611"/>
    </source>
</evidence>
<dbReference type="InterPro" id="IPR018050">
    <property type="entry name" value="Pmannose_isomerase-type1_CS"/>
</dbReference>
<dbReference type="OrthoDB" id="6605218at2759"/>
<proteinExistence type="inferred from homology"/>
<dbReference type="GO" id="GO:0005975">
    <property type="term" value="P:carbohydrate metabolic process"/>
    <property type="evidence" value="ECO:0007669"/>
    <property type="project" value="InterPro"/>
</dbReference>
<protein>
    <recommendedName>
        <fullName evidence="6 12">Mannose-6-phosphate isomerase</fullName>
        <ecNumber evidence="5 12">5.3.1.8</ecNumber>
    </recommendedName>
</protein>
<dbReference type="AlphaFoldDB" id="A0A8H3YJB8"/>
<dbReference type="PROSITE" id="PS00965">
    <property type="entry name" value="PMI_I_1"/>
    <property type="match status" value="1"/>
</dbReference>
<evidence type="ECO:0000256" key="4">
    <source>
        <dbReference type="ARBA" id="ARBA00010772"/>
    </source>
</evidence>
<dbReference type="PROSITE" id="PS00966">
    <property type="entry name" value="PMI_I_2"/>
    <property type="match status" value="1"/>
</dbReference>
<evidence type="ECO:0000313" key="19">
    <source>
        <dbReference type="Proteomes" id="UP000620104"/>
    </source>
</evidence>
<keyword evidence="9 12" id="KW-0413">Isomerase</keyword>
<dbReference type="SUPFAM" id="SSF51182">
    <property type="entry name" value="RmlC-like cupins"/>
    <property type="match status" value="1"/>
</dbReference>
<dbReference type="InterPro" id="IPR046456">
    <property type="entry name" value="PMI_typeI_C"/>
</dbReference>
<evidence type="ECO:0000256" key="9">
    <source>
        <dbReference type="ARBA" id="ARBA00023235"/>
    </source>
</evidence>
<evidence type="ECO:0000256" key="3">
    <source>
        <dbReference type="ARBA" id="ARBA00004666"/>
    </source>
</evidence>
<dbReference type="Gene3D" id="2.60.120.10">
    <property type="entry name" value="Jelly Rolls"/>
    <property type="match status" value="2"/>
</dbReference>
<keyword evidence="19" id="KW-1185">Reference proteome</keyword>
<feature type="active site" evidence="10">
    <location>
        <position position="337"/>
    </location>
</feature>
<comment type="function">
    <text evidence="2">Involved in the synthesis of the GDP-mannose and dolichol-phosphate-mannose required for a number of critical mannosyl transfer reactions.</text>
</comment>
<dbReference type="InterPro" id="IPR046457">
    <property type="entry name" value="PMI_typeI_cat"/>
</dbReference>
<evidence type="ECO:0000256" key="7">
    <source>
        <dbReference type="ARBA" id="ARBA00022723"/>
    </source>
</evidence>
<dbReference type="GO" id="GO:0008270">
    <property type="term" value="F:zinc ion binding"/>
    <property type="evidence" value="ECO:0007669"/>
    <property type="project" value="InterPro"/>
</dbReference>
<keyword evidence="7 11" id="KW-0479">Metal-binding</keyword>
<keyword evidence="8 11" id="KW-0862">Zinc</keyword>
<gene>
    <name evidence="18" type="ORF">NliqN6_5783</name>
</gene>
<feature type="binding site" evidence="11">
    <location>
        <position position="117"/>
    </location>
    <ligand>
        <name>Zn(2+)</name>
        <dbReference type="ChEBI" id="CHEBI:29105"/>
    </ligand>
</feature>
<evidence type="ECO:0000256" key="1">
    <source>
        <dbReference type="ARBA" id="ARBA00000757"/>
    </source>
</evidence>
<dbReference type="Gene3D" id="1.10.441.10">
    <property type="entry name" value="Phosphomannose Isomerase, domain 2"/>
    <property type="match status" value="1"/>
</dbReference>
<comment type="cofactor">
    <cofactor evidence="11 12">
        <name>Zn(2+)</name>
        <dbReference type="ChEBI" id="CHEBI:29105"/>
    </cofactor>
    <text evidence="11 12">Binds 1 zinc ion per subunit.</text>
</comment>
<dbReference type="EC" id="5.3.1.8" evidence="5 12"/>
<dbReference type="InterPro" id="IPR016305">
    <property type="entry name" value="Mannose-6-P_Isomerase"/>
</dbReference>
<evidence type="ECO:0000256" key="8">
    <source>
        <dbReference type="ARBA" id="ARBA00022833"/>
    </source>
</evidence>
<feature type="domain" description="Phosphomannose isomerase type I helical insertion" evidence="17">
    <location>
        <begin position="219"/>
        <end position="299"/>
    </location>
</feature>
<evidence type="ECO:0000256" key="5">
    <source>
        <dbReference type="ARBA" id="ARBA00011956"/>
    </source>
</evidence>
<dbReference type="EMBL" id="BLZA01000040">
    <property type="protein sequence ID" value="GHJ89381.1"/>
    <property type="molecule type" value="Genomic_DNA"/>
</dbReference>
<dbReference type="CDD" id="cd07011">
    <property type="entry name" value="cupin_PMI_type_I_N"/>
    <property type="match status" value="1"/>
</dbReference>
<dbReference type="PANTHER" id="PTHR10309:SF0">
    <property type="entry name" value="MANNOSE-6-PHOSPHATE ISOMERASE"/>
    <property type="match status" value="1"/>
</dbReference>
<dbReference type="Proteomes" id="UP000620104">
    <property type="component" value="Unassembled WGS sequence"/>
</dbReference>
<dbReference type="Pfam" id="PF20512">
    <property type="entry name" value="PMI_typeI_hel"/>
    <property type="match status" value="1"/>
</dbReference>
<evidence type="ECO:0000259" key="16">
    <source>
        <dbReference type="Pfam" id="PF20511"/>
    </source>
</evidence>
<accession>A0A8H3YJB8</accession>
<dbReference type="Pfam" id="PF20511">
    <property type="entry name" value="PMI_typeI_cat"/>
    <property type="match status" value="1"/>
</dbReference>
<reference evidence="18" key="1">
    <citation type="submission" date="2020-07" db="EMBL/GenBank/DDBJ databases">
        <title>Draft Genome Sequence of a Deep-Sea Yeast, Naganishia (Cryptococcus) liquefaciens strain N6.</title>
        <authorList>
            <person name="Han Y.W."/>
            <person name="Kajitani R."/>
            <person name="Morimoto H."/>
            <person name="Parhat M."/>
            <person name="Tsubouchi H."/>
            <person name="Bakenova O."/>
            <person name="Ogata M."/>
            <person name="Argunhan B."/>
            <person name="Aoki R."/>
            <person name="Kajiwara S."/>
            <person name="Itoh T."/>
            <person name="Iwasaki H."/>
        </authorList>
    </citation>
    <scope>NUCLEOTIDE SEQUENCE</scope>
    <source>
        <strain evidence="18">N6</strain>
    </source>
</reference>
<sequence>MTDFQPIFAITPGVQSYEWGKRGSDSLTAQLARVCVDGFEVDEDKTYAELWMGTHDTLPSYTTHTPSRTKLSKLLASAPERYLSQPIIDKYPAAKGGHLPFLFKVLSIGKALSIQAHPDKELAERLHRDRGDVYKDPNHKPEMAVALTHFRGFCGFLPHPTLLLLLSTVPEMRSLIGSDALKTLAQASEPALPFPNPDSEDYESTVKELEQLAQEASSSERNDSFETTDKEKEALKRVFEILMTSSEEQYTATLRALIKRYESGDPACKTEFERTLIPLVKELNGQFPDDIGVLCCFVLNVVEMEKGAAMFLKADEPHAYISGDIIECMATSDNVVRAGLTPKLRDVPTLVSMLTYTSAPAHAQLLEPKEFAPKTQLYDPPIDEFSVLQVKLEGADATEKHRPIEGPSLCVVTGGSGKIAAKDGKDGVDVRRGMVVFITAETEVEMTSGEDGLELYRAYVEA</sequence>
<dbReference type="InterPro" id="IPR011051">
    <property type="entry name" value="RmlC_Cupin_sf"/>
</dbReference>
<evidence type="ECO:0000256" key="13">
    <source>
        <dbReference type="RuleBase" id="RU004189"/>
    </source>
</evidence>
<feature type="domain" description="Phosphomannose isomerase type I C-terminal" evidence="15">
    <location>
        <begin position="377"/>
        <end position="421"/>
    </location>
</feature>
<dbReference type="GO" id="GO:0004476">
    <property type="term" value="F:mannose-6-phosphate isomerase activity"/>
    <property type="evidence" value="ECO:0007669"/>
    <property type="project" value="UniProtKB-EC"/>
</dbReference>
<comment type="similarity">
    <text evidence="4 13">Belongs to the mannose-6-phosphate isomerase type 1 family.</text>
</comment>
<feature type="binding site" evidence="11">
    <location>
        <position position="115"/>
    </location>
    <ligand>
        <name>Zn(2+)</name>
        <dbReference type="ChEBI" id="CHEBI:29105"/>
    </ligand>
</feature>
<dbReference type="InterPro" id="IPR046458">
    <property type="entry name" value="PMI_typeI_hel"/>
</dbReference>
<dbReference type="PANTHER" id="PTHR10309">
    <property type="entry name" value="MANNOSE-6-PHOSPHATE ISOMERASE"/>
    <property type="match status" value="1"/>
</dbReference>
<dbReference type="Pfam" id="PF01238">
    <property type="entry name" value="PMI_typeI_C"/>
    <property type="match status" value="1"/>
</dbReference>